<dbReference type="EMBL" id="OZ020099">
    <property type="protein sequence ID" value="CAK9271476.1"/>
    <property type="molecule type" value="Genomic_DNA"/>
</dbReference>
<keyword evidence="1" id="KW-0863">Zinc-finger</keyword>
<feature type="compositionally biased region" description="Polar residues" evidence="2">
    <location>
        <begin position="340"/>
        <end position="370"/>
    </location>
</feature>
<gene>
    <name evidence="4" type="ORF">CSSPJE1EN1_LOCUS16954</name>
</gene>
<feature type="compositionally biased region" description="Polar residues" evidence="2">
    <location>
        <begin position="595"/>
        <end position="606"/>
    </location>
</feature>
<proteinExistence type="predicted"/>
<feature type="region of interest" description="Disordered" evidence="2">
    <location>
        <begin position="308"/>
        <end position="374"/>
    </location>
</feature>
<dbReference type="InterPro" id="IPR036236">
    <property type="entry name" value="Znf_C2H2_sf"/>
</dbReference>
<evidence type="ECO:0000313" key="4">
    <source>
        <dbReference type="EMBL" id="CAK9271476.1"/>
    </source>
</evidence>
<evidence type="ECO:0000259" key="3">
    <source>
        <dbReference type="PROSITE" id="PS50157"/>
    </source>
</evidence>
<dbReference type="PANTHER" id="PTHR46547:SF7">
    <property type="entry name" value="ZINC FINGER PROTEIN GIS"/>
    <property type="match status" value="1"/>
</dbReference>
<dbReference type="Gene3D" id="3.30.160.60">
    <property type="entry name" value="Classic Zinc Finger"/>
    <property type="match status" value="1"/>
</dbReference>
<protein>
    <recommendedName>
        <fullName evidence="3">C2H2-type domain-containing protein</fullName>
    </recommendedName>
</protein>
<evidence type="ECO:0000256" key="2">
    <source>
        <dbReference type="SAM" id="MobiDB-lite"/>
    </source>
</evidence>
<dbReference type="InterPro" id="IPR044291">
    <property type="entry name" value="GIS/GIS2/ZFP8"/>
</dbReference>
<name>A0ABP0WX84_9BRYO</name>
<dbReference type="PROSITE" id="PS50157">
    <property type="entry name" value="ZINC_FINGER_C2H2_2"/>
    <property type="match status" value="1"/>
</dbReference>
<dbReference type="InterPro" id="IPR013087">
    <property type="entry name" value="Znf_C2H2_type"/>
</dbReference>
<evidence type="ECO:0000313" key="5">
    <source>
        <dbReference type="Proteomes" id="UP001497444"/>
    </source>
</evidence>
<dbReference type="PANTHER" id="PTHR46547">
    <property type="entry name" value="ZINC FINGER PROTEIN GIS"/>
    <property type="match status" value="1"/>
</dbReference>
<reference evidence="4" key="1">
    <citation type="submission" date="2024-02" db="EMBL/GenBank/DDBJ databases">
        <authorList>
            <consortium name="ELIXIR-Norway"/>
            <consortium name="Elixir Norway"/>
        </authorList>
    </citation>
    <scope>NUCLEOTIDE SEQUENCE</scope>
</reference>
<keyword evidence="1" id="KW-0479">Metal-binding</keyword>
<feature type="domain" description="C2H2-type" evidence="3">
    <location>
        <begin position="100"/>
        <end position="127"/>
    </location>
</feature>
<keyword evidence="5" id="KW-1185">Reference proteome</keyword>
<feature type="region of interest" description="Disordered" evidence="2">
    <location>
        <begin position="653"/>
        <end position="693"/>
    </location>
</feature>
<feature type="region of interest" description="Disordered" evidence="2">
    <location>
        <begin position="1"/>
        <end position="25"/>
    </location>
</feature>
<dbReference type="SUPFAM" id="SSF57667">
    <property type="entry name" value="beta-beta-alpha zinc fingers"/>
    <property type="match status" value="1"/>
</dbReference>
<organism evidence="4 5">
    <name type="scientific">Sphagnum jensenii</name>
    <dbReference type="NCBI Taxonomy" id="128206"/>
    <lineage>
        <taxon>Eukaryota</taxon>
        <taxon>Viridiplantae</taxon>
        <taxon>Streptophyta</taxon>
        <taxon>Embryophyta</taxon>
        <taxon>Bryophyta</taxon>
        <taxon>Sphagnophytina</taxon>
        <taxon>Sphagnopsida</taxon>
        <taxon>Sphagnales</taxon>
        <taxon>Sphagnaceae</taxon>
        <taxon>Sphagnum</taxon>
    </lineage>
</organism>
<accession>A0ABP0WX84</accession>
<evidence type="ECO:0000256" key="1">
    <source>
        <dbReference type="PROSITE-ProRule" id="PRU00042"/>
    </source>
</evidence>
<dbReference type="Proteomes" id="UP001497444">
    <property type="component" value="Chromosome 4"/>
</dbReference>
<keyword evidence="1" id="KW-0862">Zinc</keyword>
<dbReference type="PROSITE" id="PS00028">
    <property type="entry name" value="ZINC_FINGER_C2H2_1"/>
    <property type="match status" value="1"/>
</dbReference>
<feature type="region of interest" description="Disordered" evidence="2">
    <location>
        <begin position="58"/>
        <end position="94"/>
    </location>
</feature>
<sequence length="693" mass="72438">MTSGIPRTLVGARSPGGNLDSPPHPLPHAAAAALVVAPTSEWKQFQAQHGGAILPGVGSVQYHADHGSHSSTAASENSEKRKRKQLDHHEGAEEDITKPYECRFCPMKFAKSQALGGHMNRHRQEREREQYMHARQLVMQQQPAAFSSWMLSAQNNSAAAAAAHTPGSFNRFTGQFAQQRDQASQAAGLNLQRYSSAAAGVSTPSVPAAVPPPAAANFFLHSSGSAGSNFQQSWQGLLAQPIAAVGGAASANLLPDNTRSSLQGGNTVSSFPRDADQMMQVPGSSFSQARPSLGISYGTFNTQLSSRGATSGNAFGQDHLAQGSSPYGLEQRSPLDGGSFMQSNLSVGSGQHIGSLSKHGASSGQATAVASDSKRPSAAHALNLPSIVGAAASGTQLQGQFGSFQADQLQSLQSDHISNSQFNILPVAAGGYGQTFFPGTSFGSMQPGSSQSDFLNQHSSVFESLQGPATFNNMLQFPGTCKSLNMNPMGSSGGPGGVIEGTGASFNLASLQGSAGQAVQEHMQLSDNNIHDVDSGNLHSPQSRAHPAASHGQGGSGGTTHHHGAAASPDHHQLAIAQHQSNSPINARAEHERQSSQLQQLDTSIDQPTLQETLYRYQSDPDMISTSACCNHHANCDCRSSQYKQHEGHDIKVEFQPPAAASGSHPHDPSSATTSPPPPPPPTSTSQENAHGR</sequence>
<feature type="region of interest" description="Disordered" evidence="2">
    <location>
        <begin position="529"/>
        <end position="606"/>
    </location>
</feature>